<evidence type="ECO:0000256" key="2">
    <source>
        <dbReference type="ARBA" id="ARBA00010352"/>
    </source>
</evidence>
<dbReference type="EMBL" id="CAWUFR010000007">
    <property type="protein sequence ID" value="CAK6951594.1"/>
    <property type="molecule type" value="Genomic_DNA"/>
</dbReference>
<keyword evidence="5" id="KW-0732">Signal</keyword>
<protein>
    <submittedName>
        <fullName evidence="6">Beta-microseminoprotein</fullName>
    </submittedName>
</protein>
<dbReference type="Proteomes" id="UP001314229">
    <property type="component" value="Unassembled WGS sequence"/>
</dbReference>
<gene>
    <name evidence="6" type="ORF">FSCOSCO3_A009225</name>
</gene>
<proteinExistence type="inferred from homology"/>
<evidence type="ECO:0000313" key="7">
    <source>
        <dbReference type="Proteomes" id="UP001314229"/>
    </source>
</evidence>
<evidence type="ECO:0000313" key="6">
    <source>
        <dbReference type="EMBL" id="CAK6951594.1"/>
    </source>
</evidence>
<keyword evidence="7" id="KW-1185">Reference proteome</keyword>
<dbReference type="Gene3D" id="2.10.70.10">
    <property type="entry name" value="Complement Module, domain 1"/>
    <property type="match status" value="1"/>
</dbReference>
<evidence type="ECO:0000256" key="3">
    <source>
        <dbReference type="ARBA" id="ARBA00022525"/>
    </source>
</evidence>
<dbReference type="PANTHER" id="PTHR10500">
    <property type="entry name" value="BETA-MICROSEMINOPROTEIN"/>
    <property type="match status" value="1"/>
</dbReference>
<evidence type="ECO:0000256" key="5">
    <source>
        <dbReference type="SAM" id="SignalP"/>
    </source>
</evidence>
<accession>A0AAV1MWZ4</accession>
<organism evidence="6 7">
    <name type="scientific">Scomber scombrus</name>
    <name type="common">Atlantic mackerel</name>
    <name type="synonym">Scomber vernalis</name>
    <dbReference type="NCBI Taxonomy" id="13677"/>
    <lineage>
        <taxon>Eukaryota</taxon>
        <taxon>Metazoa</taxon>
        <taxon>Chordata</taxon>
        <taxon>Craniata</taxon>
        <taxon>Vertebrata</taxon>
        <taxon>Euteleostomi</taxon>
        <taxon>Actinopterygii</taxon>
        <taxon>Neopterygii</taxon>
        <taxon>Teleostei</taxon>
        <taxon>Neoteleostei</taxon>
        <taxon>Acanthomorphata</taxon>
        <taxon>Pelagiaria</taxon>
        <taxon>Scombriformes</taxon>
        <taxon>Scombridae</taxon>
        <taxon>Scomber</taxon>
    </lineage>
</organism>
<feature type="chain" id="PRO_5043314926" evidence="5">
    <location>
        <begin position="20"/>
        <end position="110"/>
    </location>
</feature>
<keyword evidence="4" id="KW-1015">Disulfide bond</keyword>
<feature type="signal peptide" evidence="5">
    <location>
        <begin position="1"/>
        <end position="19"/>
    </location>
</feature>
<dbReference type="Gene3D" id="2.20.25.590">
    <property type="match status" value="1"/>
</dbReference>
<evidence type="ECO:0000256" key="4">
    <source>
        <dbReference type="ARBA" id="ARBA00023157"/>
    </source>
</evidence>
<sequence length="110" mass="12174">MASLRVFVYLLGVVVLCDSSCFFEQLEIKDLNNPPKGCTDRDGKQHDFGSEWTRDCVECSCTKDGLSCCTMLPDADTVDIPEECELVVNKEACSAKVVQKSDNTKECNPL</sequence>
<comment type="caution">
    <text evidence="6">The sequence shown here is derived from an EMBL/GenBank/DDBJ whole genome shotgun (WGS) entry which is preliminary data.</text>
</comment>
<keyword evidence="3" id="KW-0964">Secreted</keyword>
<dbReference type="InterPro" id="IPR008735">
    <property type="entry name" value="PSP94"/>
</dbReference>
<evidence type="ECO:0000256" key="1">
    <source>
        <dbReference type="ARBA" id="ARBA00004613"/>
    </source>
</evidence>
<reference evidence="6 7" key="1">
    <citation type="submission" date="2024-01" db="EMBL/GenBank/DDBJ databases">
        <authorList>
            <person name="Alioto T."/>
            <person name="Alioto T."/>
            <person name="Gomez Garrido J."/>
        </authorList>
    </citation>
    <scope>NUCLEOTIDE SEQUENCE [LARGE SCALE GENOMIC DNA]</scope>
</reference>
<dbReference type="GO" id="GO:0005576">
    <property type="term" value="C:extracellular region"/>
    <property type="evidence" value="ECO:0007669"/>
    <property type="project" value="UniProtKB-SubCell"/>
</dbReference>
<dbReference type="AlphaFoldDB" id="A0AAV1MWZ4"/>
<dbReference type="Pfam" id="PF05825">
    <property type="entry name" value="PSP94"/>
    <property type="match status" value="1"/>
</dbReference>
<name>A0AAV1MWZ4_SCOSC</name>
<comment type="similarity">
    <text evidence="2">Belongs to the beta-microseminoprotein family.</text>
</comment>
<comment type="subcellular location">
    <subcellularLocation>
        <location evidence="1">Secreted</location>
    </subcellularLocation>
</comment>
<dbReference type="PANTHER" id="PTHR10500:SF7">
    <property type="entry name" value="BETA-MICROSEMINOPROTEIN"/>
    <property type="match status" value="1"/>
</dbReference>